<dbReference type="SUPFAM" id="SSF53335">
    <property type="entry name" value="S-adenosyl-L-methionine-dependent methyltransferases"/>
    <property type="match status" value="1"/>
</dbReference>
<keyword evidence="4" id="KW-1185">Reference proteome</keyword>
<dbReference type="Gene3D" id="2.20.25.110">
    <property type="entry name" value="S-adenosyl-L-methionine-dependent methyltransferases"/>
    <property type="match status" value="1"/>
</dbReference>
<comment type="caution">
    <text evidence="3">The sequence shown here is derived from an EMBL/GenBank/DDBJ whole genome shotgun (WGS) entry which is preliminary data.</text>
</comment>
<dbReference type="Proteomes" id="UP000536179">
    <property type="component" value="Unassembled WGS sequence"/>
</dbReference>
<feature type="compositionally biased region" description="Basic residues" evidence="1">
    <location>
        <begin position="17"/>
        <end position="30"/>
    </location>
</feature>
<evidence type="ECO:0000256" key="1">
    <source>
        <dbReference type="SAM" id="MobiDB-lite"/>
    </source>
</evidence>
<keyword evidence="3" id="KW-0808">Transferase</keyword>
<accession>A0A7W5DZV6</accession>
<feature type="region of interest" description="Disordered" evidence="1">
    <location>
        <begin position="1"/>
        <end position="48"/>
    </location>
</feature>
<reference evidence="3 4" key="1">
    <citation type="submission" date="2020-08" db="EMBL/GenBank/DDBJ databases">
        <title>Genomic Encyclopedia of Type Strains, Phase III (KMG-III): the genomes of soil and plant-associated and newly described type strains.</title>
        <authorList>
            <person name="Whitman W."/>
        </authorList>
    </citation>
    <scope>NUCLEOTIDE SEQUENCE [LARGE SCALE GENOMIC DNA]</scope>
    <source>
        <strain evidence="3 4">CECT 8075</strain>
    </source>
</reference>
<dbReference type="CDD" id="cd02440">
    <property type="entry name" value="AdoMet_MTases"/>
    <property type="match status" value="1"/>
</dbReference>
<protein>
    <submittedName>
        <fullName evidence="3">SAM-dependent methyltransferase</fullName>
    </submittedName>
</protein>
<evidence type="ECO:0000259" key="2">
    <source>
        <dbReference type="Pfam" id="PF13649"/>
    </source>
</evidence>
<proteinExistence type="predicted"/>
<gene>
    <name evidence="3" type="ORF">FHS27_003443</name>
</gene>
<dbReference type="Pfam" id="PF13649">
    <property type="entry name" value="Methyltransf_25"/>
    <property type="match status" value="1"/>
</dbReference>
<keyword evidence="3" id="KW-0489">Methyltransferase</keyword>
<sequence>MSSERPTTAKAKDTKRSAKAAAKKPTKKMTKKAERESALVNESKPSESNSWYDHPQYFDMVFRDETANEVAFFDDVFEKYCGGKTKRLYEPGCGSGRLVAAMAAKGYDLVALDNNSAMLAYLRKRLARRGLASDLILGDMTTHVCKPRVDAAMCTFNTFRHLTDAETAEQHLRAVAASLRKGGVYILGFHCIPLDADPDCTERWKASHAGTNVSVTLRVVDFQRRKRLERLRVSIKATKPSGKIERMQSEFSLRLYTPSQAKALLASVDDVFEIAGIHDFDCDVEIQREIDEDLTDAVFILRKR</sequence>
<dbReference type="RefSeq" id="WP_246419901.1">
    <property type="nucleotide sequence ID" value="NZ_JACHXU010000011.1"/>
</dbReference>
<organism evidence="3 4">
    <name type="scientific">Aporhodopirellula rubra</name>
    <dbReference type="NCBI Taxonomy" id="980271"/>
    <lineage>
        <taxon>Bacteria</taxon>
        <taxon>Pseudomonadati</taxon>
        <taxon>Planctomycetota</taxon>
        <taxon>Planctomycetia</taxon>
        <taxon>Pirellulales</taxon>
        <taxon>Pirellulaceae</taxon>
        <taxon>Aporhodopirellula</taxon>
    </lineage>
</organism>
<name>A0A7W5DZV6_9BACT</name>
<dbReference type="GO" id="GO:0032259">
    <property type="term" value="P:methylation"/>
    <property type="evidence" value="ECO:0007669"/>
    <property type="project" value="UniProtKB-KW"/>
</dbReference>
<evidence type="ECO:0000313" key="3">
    <source>
        <dbReference type="EMBL" id="MBB3207618.1"/>
    </source>
</evidence>
<feature type="domain" description="Methyltransferase" evidence="2">
    <location>
        <begin position="91"/>
        <end position="183"/>
    </location>
</feature>
<dbReference type="InterPro" id="IPR041698">
    <property type="entry name" value="Methyltransf_25"/>
</dbReference>
<dbReference type="EMBL" id="JACHXU010000011">
    <property type="protein sequence ID" value="MBB3207618.1"/>
    <property type="molecule type" value="Genomic_DNA"/>
</dbReference>
<dbReference type="InterPro" id="IPR029063">
    <property type="entry name" value="SAM-dependent_MTases_sf"/>
</dbReference>
<dbReference type="Gene3D" id="3.40.50.150">
    <property type="entry name" value="Vaccinia Virus protein VP39"/>
    <property type="match status" value="1"/>
</dbReference>
<evidence type="ECO:0000313" key="4">
    <source>
        <dbReference type="Proteomes" id="UP000536179"/>
    </source>
</evidence>
<dbReference type="AlphaFoldDB" id="A0A7W5DZV6"/>
<dbReference type="GO" id="GO:0008168">
    <property type="term" value="F:methyltransferase activity"/>
    <property type="evidence" value="ECO:0007669"/>
    <property type="project" value="UniProtKB-KW"/>
</dbReference>